<dbReference type="EC" id="2.7.7.106" evidence="5"/>
<keyword evidence="7" id="KW-1185">Reference proteome</keyword>
<evidence type="ECO:0000313" key="6">
    <source>
        <dbReference type="EMBL" id="RTR01494.1"/>
    </source>
</evidence>
<proteinExistence type="inferred from homology"/>
<sequence length="237" mass="26261">MSLDTLIVIPVKDFGEAKSRLGQVLAPDRRSALARRLCERTLAFFRERLPEHDLLVVTASPVIDDLARRYDAAVLREPRPRGLSTAATLAAEWSRRRGYAAQLLVPADIAHLDEAELRELLGAPRPGPSVLICPASDGGTNALLTSPPDVLPFCFGERSSEAHRQAAHQRGVPYRILDLDHLRFDLDTPEDLDTLDTLVRQHSGDAPQELVKLWNLCSTRHLSPSSMTPWAAWLTTP</sequence>
<name>A0A3S0J8M0_9GAMM</name>
<evidence type="ECO:0000256" key="1">
    <source>
        <dbReference type="ARBA" id="ARBA00022679"/>
    </source>
</evidence>
<keyword evidence="2 5" id="KW-0548">Nucleotidyltransferase</keyword>
<evidence type="ECO:0000256" key="2">
    <source>
        <dbReference type="ARBA" id="ARBA00022695"/>
    </source>
</evidence>
<dbReference type="AlphaFoldDB" id="A0A3S0J8M0"/>
<evidence type="ECO:0000313" key="7">
    <source>
        <dbReference type="Proteomes" id="UP000267400"/>
    </source>
</evidence>
<dbReference type="Gene3D" id="3.90.550.10">
    <property type="entry name" value="Spore Coat Polysaccharide Biosynthesis Protein SpsA, Chain A"/>
    <property type="match status" value="1"/>
</dbReference>
<comment type="caution">
    <text evidence="6">The sequence shown here is derived from an EMBL/GenBank/DDBJ whole genome shotgun (WGS) entry which is preliminary data.</text>
</comment>
<dbReference type="PANTHER" id="PTHR40392:SF1">
    <property type="entry name" value="2-PHOSPHO-L-LACTATE GUANYLYLTRANSFERASE"/>
    <property type="match status" value="1"/>
</dbReference>
<reference evidence="6 7" key="1">
    <citation type="submission" date="2018-12" db="EMBL/GenBank/DDBJ databases">
        <authorList>
            <person name="Yu L."/>
        </authorList>
    </citation>
    <scope>NUCLEOTIDE SEQUENCE [LARGE SCALE GENOMIC DNA]</scope>
    <source>
        <strain evidence="6 7">11S</strain>
    </source>
</reference>
<dbReference type="GO" id="GO:0005525">
    <property type="term" value="F:GTP binding"/>
    <property type="evidence" value="ECO:0007669"/>
    <property type="project" value="UniProtKB-KW"/>
</dbReference>
<dbReference type="GO" id="GO:0052645">
    <property type="term" value="P:F420-0 metabolic process"/>
    <property type="evidence" value="ECO:0007669"/>
    <property type="project" value="UniProtKB-UniRule"/>
</dbReference>
<dbReference type="Pfam" id="PF01983">
    <property type="entry name" value="CofC"/>
    <property type="match status" value="1"/>
</dbReference>
<dbReference type="PANTHER" id="PTHR40392">
    <property type="entry name" value="2-PHOSPHO-L-LACTATE GUANYLYLTRANSFERASE"/>
    <property type="match status" value="1"/>
</dbReference>
<dbReference type="OrthoDB" id="6334386at2"/>
<organism evidence="6 7">
    <name type="scientific">Halomonas nitroreducens</name>
    <dbReference type="NCBI Taxonomy" id="447425"/>
    <lineage>
        <taxon>Bacteria</taxon>
        <taxon>Pseudomonadati</taxon>
        <taxon>Pseudomonadota</taxon>
        <taxon>Gammaproteobacteria</taxon>
        <taxon>Oceanospirillales</taxon>
        <taxon>Halomonadaceae</taxon>
        <taxon>Halomonas</taxon>
    </lineage>
</organism>
<dbReference type="InterPro" id="IPR002835">
    <property type="entry name" value="CofC"/>
</dbReference>
<dbReference type="NCBIfam" id="TIGR03552">
    <property type="entry name" value="F420_cofC"/>
    <property type="match status" value="1"/>
</dbReference>
<protein>
    <recommendedName>
        <fullName evidence="5">3-phospho-D-glycerate guanylyltransferase</fullName>
        <shortName evidence="5">3PG guanylyltransferase</shortName>
        <ecNumber evidence="5">2.7.7.106</ecNumber>
    </recommendedName>
</protein>
<dbReference type="InterPro" id="IPR029044">
    <property type="entry name" value="Nucleotide-diphossugar_trans"/>
</dbReference>
<comment type="function">
    <text evidence="5">Guanylyltransferase that catalyzes the activation of (2R)-3-phosphoglycerate (3PG) as 3-[(R)-glyceryl]-diphospho-5'-guanosine, via the condensation of 3PG with GTP. It is involved in the biosynthesis of a derivative of the hydride carrier cofactor coenzyme F420, 3PG-F420.</text>
</comment>
<gene>
    <name evidence="6" type="primary">cofC</name>
    <name evidence="5" type="synonym">fbiD</name>
    <name evidence="6" type="ORF">EKG36_13980</name>
</gene>
<keyword evidence="3 5" id="KW-0547">Nucleotide-binding</keyword>
<comment type="pathway">
    <text evidence="5">Cofactor biosynthesis; coenzyme F420 biosynthesis.</text>
</comment>
<evidence type="ECO:0000256" key="5">
    <source>
        <dbReference type="HAMAP-Rule" id="MF_02114"/>
    </source>
</evidence>
<accession>A0A3S0J8M0</accession>
<dbReference type="GO" id="GO:0043814">
    <property type="term" value="F:phospholactate guanylyltransferase activity"/>
    <property type="evidence" value="ECO:0007669"/>
    <property type="project" value="InterPro"/>
</dbReference>
<dbReference type="EMBL" id="RXNS01000013">
    <property type="protein sequence ID" value="RTR01494.1"/>
    <property type="molecule type" value="Genomic_DNA"/>
</dbReference>
<dbReference type="RefSeq" id="WP_126485140.1">
    <property type="nucleotide sequence ID" value="NZ_RXNS01000013.1"/>
</dbReference>
<keyword evidence="1 5" id="KW-0808">Transferase</keyword>
<dbReference type="HAMAP" id="MF_02114">
    <property type="entry name" value="CofC"/>
    <property type="match status" value="1"/>
</dbReference>
<comment type="similarity">
    <text evidence="5">Belongs to the CofC family.</text>
</comment>
<dbReference type="Proteomes" id="UP000267400">
    <property type="component" value="Unassembled WGS sequence"/>
</dbReference>
<dbReference type="UniPathway" id="UPA00071"/>
<keyword evidence="4 5" id="KW-0342">GTP-binding</keyword>
<evidence type="ECO:0000256" key="4">
    <source>
        <dbReference type="ARBA" id="ARBA00023134"/>
    </source>
</evidence>
<evidence type="ECO:0000256" key="3">
    <source>
        <dbReference type="ARBA" id="ARBA00022741"/>
    </source>
</evidence>
<comment type="catalytic activity">
    <reaction evidence="5">
        <text>(2R)-3-phosphoglycerate + GTP + H(+) = 3-[(R)-glyceryl]-diphospho-5'-guanosine + diphosphate</text>
        <dbReference type="Rhea" id="RHEA:63440"/>
        <dbReference type="ChEBI" id="CHEBI:15378"/>
        <dbReference type="ChEBI" id="CHEBI:33019"/>
        <dbReference type="ChEBI" id="CHEBI:37565"/>
        <dbReference type="ChEBI" id="CHEBI:58272"/>
        <dbReference type="ChEBI" id="CHEBI:147306"/>
        <dbReference type="EC" id="2.7.7.106"/>
    </reaction>
</comment>
<dbReference type="SUPFAM" id="SSF53448">
    <property type="entry name" value="Nucleotide-diphospho-sugar transferases"/>
    <property type="match status" value="1"/>
</dbReference>